<evidence type="ECO:0000313" key="3">
    <source>
        <dbReference type="EMBL" id="CAF4532103.1"/>
    </source>
</evidence>
<reference evidence="2" key="1">
    <citation type="submission" date="2021-02" db="EMBL/GenBank/DDBJ databases">
        <authorList>
            <person name="Nowell W R."/>
        </authorList>
    </citation>
    <scope>NUCLEOTIDE SEQUENCE</scope>
</reference>
<dbReference type="AlphaFoldDB" id="A0A816DBI7"/>
<feature type="compositionally biased region" description="Low complexity" evidence="1">
    <location>
        <begin position="78"/>
        <end position="102"/>
    </location>
</feature>
<evidence type="ECO:0000313" key="2">
    <source>
        <dbReference type="EMBL" id="CAF1632011.1"/>
    </source>
</evidence>
<accession>A0A816DBI7</accession>
<feature type="compositionally biased region" description="Polar residues" evidence="1">
    <location>
        <begin position="103"/>
        <end position="113"/>
    </location>
</feature>
<dbReference type="Proteomes" id="UP000681722">
    <property type="component" value="Unassembled WGS sequence"/>
</dbReference>
<feature type="non-terminal residue" evidence="2">
    <location>
        <position position="181"/>
    </location>
</feature>
<name>A0A816DBI7_9BILA</name>
<protein>
    <submittedName>
        <fullName evidence="2">Uncharacterized protein</fullName>
    </submittedName>
</protein>
<dbReference type="Proteomes" id="UP000663829">
    <property type="component" value="Unassembled WGS sequence"/>
</dbReference>
<comment type="caution">
    <text evidence="2">The sequence shown here is derived from an EMBL/GenBank/DDBJ whole genome shotgun (WGS) entry which is preliminary data.</text>
</comment>
<organism evidence="2 4">
    <name type="scientific">Didymodactylos carnosus</name>
    <dbReference type="NCBI Taxonomy" id="1234261"/>
    <lineage>
        <taxon>Eukaryota</taxon>
        <taxon>Metazoa</taxon>
        <taxon>Spiralia</taxon>
        <taxon>Gnathifera</taxon>
        <taxon>Rotifera</taxon>
        <taxon>Eurotatoria</taxon>
        <taxon>Bdelloidea</taxon>
        <taxon>Philodinida</taxon>
        <taxon>Philodinidae</taxon>
        <taxon>Didymodactylos</taxon>
    </lineage>
</organism>
<feature type="compositionally biased region" description="Polar residues" evidence="1">
    <location>
        <begin position="155"/>
        <end position="164"/>
    </location>
</feature>
<dbReference type="EMBL" id="CAJNOQ010043938">
    <property type="protein sequence ID" value="CAF1632011.1"/>
    <property type="molecule type" value="Genomic_DNA"/>
</dbReference>
<evidence type="ECO:0000313" key="4">
    <source>
        <dbReference type="Proteomes" id="UP000663829"/>
    </source>
</evidence>
<feature type="compositionally biased region" description="Polar residues" evidence="1">
    <location>
        <begin position="125"/>
        <end position="134"/>
    </location>
</feature>
<keyword evidence="4" id="KW-1185">Reference proteome</keyword>
<feature type="region of interest" description="Disordered" evidence="1">
    <location>
        <begin position="78"/>
        <end position="181"/>
    </location>
</feature>
<sequence length="181" mass="19408">GKRQARSQTVEEYHHYYYATKAANDTETSAQMIVEFRLHFSIDCLQLICQTGTVQTVTTKTLIVIRFEEDLFITFFSSTTSSDGSRGNTTPTVPNTSPTATVRNQPDHLSSVSRKAGGGGNGNGDQNPTSTLNNEPHHRLSTSRKAGGGGNGNGDQNPTSTLSNEPHHRLSTSRKAGGGGN</sequence>
<proteinExistence type="predicted"/>
<gene>
    <name evidence="2" type="ORF">GPM918_LOCUS44404</name>
    <name evidence="3" type="ORF">SRO942_LOCUS46244</name>
</gene>
<dbReference type="EMBL" id="CAJOBC010111893">
    <property type="protein sequence ID" value="CAF4532103.1"/>
    <property type="molecule type" value="Genomic_DNA"/>
</dbReference>
<feature type="non-terminal residue" evidence="2">
    <location>
        <position position="1"/>
    </location>
</feature>
<evidence type="ECO:0000256" key="1">
    <source>
        <dbReference type="SAM" id="MobiDB-lite"/>
    </source>
</evidence>